<feature type="transmembrane region" description="Helical" evidence="1">
    <location>
        <begin position="81"/>
        <end position="99"/>
    </location>
</feature>
<organism evidence="3 4">
    <name type="scientific">Variovorax boronicumulans</name>
    <dbReference type="NCBI Taxonomy" id="436515"/>
    <lineage>
        <taxon>Bacteria</taxon>
        <taxon>Pseudomonadati</taxon>
        <taxon>Pseudomonadota</taxon>
        <taxon>Betaproteobacteria</taxon>
        <taxon>Burkholderiales</taxon>
        <taxon>Comamonadaceae</taxon>
        <taxon>Variovorax</taxon>
    </lineage>
</organism>
<comment type="caution">
    <text evidence="3">The sequence shown here is derived from an EMBL/GenBank/DDBJ whole genome shotgun (WGS) entry which is preliminary data.</text>
</comment>
<dbReference type="Proteomes" id="UP001242045">
    <property type="component" value="Unassembled WGS sequence"/>
</dbReference>
<feature type="transmembrane region" description="Helical" evidence="1">
    <location>
        <begin position="12"/>
        <end position="29"/>
    </location>
</feature>
<dbReference type="AlphaFoldDB" id="A0AAW8CWI2"/>
<keyword evidence="1" id="KW-0472">Membrane</keyword>
<protein>
    <submittedName>
        <fullName evidence="3">Peptidoglycan/LPS O-acetylase OafA/YrhL</fullName>
    </submittedName>
</protein>
<feature type="transmembrane region" description="Helical" evidence="1">
    <location>
        <begin position="165"/>
        <end position="187"/>
    </location>
</feature>
<keyword evidence="1" id="KW-1133">Transmembrane helix</keyword>
<dbReference type="Pfam" id="PF01757">
    <property type="entry name" value="Acyl_transf_3"/>
    <property type="match status" value="1"/>
</dbReference>
<accession>A0AAW8CWI2</accession>
<evidence type="ECO:0000256" key="1">
    <source>
        <dbReference type="SAM" id="Phobius"/>
    </source>
</evidence>
<feature type="transmembrane region" description="Helical" evidence="1">
    <location>
        <begin position="140"/>
        <end position="159"/>
    </location>
</feature>
<reference evidence="3" key="1">
    <citation type="submission" date="2023-07" db="EMBL/GenBank/DDBJ databases">
        <title>Sorghum-associated microbial communities from plants grown in Nebraska, USA.</title>
        <authorList>
            <person name="Schachtman D."/>
        </authorList>
    </citation>
    <scope>NUCLEOTIDE SEQUENCE</scope>
    <source>
        <strain evidence="3">DS3754</strain>
    </source>
</reference>
<dbReference type="InterPro" id="IPR050879">
    <property type="entry name" value="Acyltransferase_3"/>
</dbReference>
<dbReference type="GO" id="GO:0016747">
    <property type="term" value="F:acyltransferase activity, transferring groups other than amino-acyl groups"/>
    <property type="evidence" value="ECO:0007669"/>
    <property type="project" value="InterPro"/>
</dbReference>
<dbReference type="InterPro" id="IPR002656">
    <property type="entry name" value="Acyl_transf_3_dom"/>
</dbReference>
<evidence type="ECO:0000313" key="4">
    <source>
        <dbReference type="Proteomes" id="UP001242045"/>
    </source>
</evidence>
<dbReference type="GO" id="GO:0000271">
    <property type="term" value="P:polysaccharide biosynthetic process"/>
    <property type="evidence" value="ECO:0007669"/>
    <property type="project" value="TreeGrafter"/>
</dbReference>
<feature type="transmembrane region" description="Helical" evidence="1">
    <location>
        <begin position="111"/>
        <end position="133"/>
    </location>
</feature>
<dbReference type="PANTHER" id="PTHR23028:SF53">
    <property type="entry name" value="ACYL_TRANSF_3 DOMAIN-CONTAINING PROTEIN"/>
    <property type="match status" value="1"/>
</dbReference>
<dbReference type="EMBL" id="JAUSRD010000014">
    <property type="protein sequence ID" value="MDP9895798.1"/>
    <property type="molecule type" value="Genomic_DNA"/>
</dbReference>
<dbReference type="RefSeq" id="WP_307686341.1">
    <property type="nucleotide sequence ID" value="NZ_JAUSRD010000014.1"/>
</dbReference>
<name>A0AAW8CWI2_9BURK</name>
<gene>
    <name evidence="3" type="ORF">J2W31_004925</name>
</gene>
<feature type="domain" description="Acyltransferase 3" evidence="2">
    <location>
        <begin position="12"/>
        <end position="355"/>
    </location>
</feature>
<dbReference type="GO" id="GO:0016020">
    <property type="term" value="C:membrane"/>
    <property type="evidence" value="ECO:0007669"/>
    <property type="project" value="TreeGrafter"/>
</dbReference>
<feature type="transmembrane region" description="Helical" evidence="1">
    <location>
        <begin position="41"/>
        <end position="60"/>
    </location>
</feature>
<sequence>MSRPPTIENLKALTSLRFFAAMMIVVLHGSNSLDWPWLRGAPLSLAQGVSFFFVLSGFILTHVYGDRPPGSILAFMRARVARLWPVHVVGIVLLVVSVAPDSITFDGPGIFSKWVVLGFNAILVHSAFPFLAYTFSWNSVSWSISTEMFFYLAFPFLLVNIERTWHWKLLGAALLAAALIAVLRIAAVPIESSDFNRMTAGYATYPSPLMRGFEFVLGMSTNVLWRKYLSRQSRSLWWWTAVEAIALAVCAWWMLTGFHAVQRQFPNPWFNLFFKPAGSCWAFALAIGCLASGRGLVGRLLSVRPLVFLGEISFSIYMLHLILIKAFVTTFAWPGVPEFVYFGALFVLATTVYLLVEKPAQRLLRGGSKAKMLHPPITDASSGKVVRTEA</sequence>
<keyword evidence="1" id="KW-0812">Transmembrane</keyword>
<feature type="transmembrane region" description="Helical" evidence="1">
    <location>
        <begin position="236"/>
        <end position="261"/>
    </location>
</feature>
<evidence type="ECO:0000313" key="3">
    <source>
        <dbReference type="EMBL" id="MDP9895798.1"/>
    </source>
</evidence>
<evidence type="ECO:0000259" key="2">
    <source>
        <dbReference type="Pfam" id="PF01757"/>
    </source>
</evidence>
<dbReference type="PANTHER" id="PTHR23028">
    <property type="entry name" value="ACETYLTRANSFERASE"/>
    <property type="match status" value="1"/>
</dbReference>
<proteinExistence type="predicted"/>
<feature type="transmembrane region" description="Helical" evidence="1">
    <location>
        <begin position="281"/>
        <end position="302"/>
    </location>
</feature>
<feature type="transmembrane region" description="Helical" evidence="1">
    <location>
        <begin position="339"/>
        <end position="356"/>
    </location>
</feature>